<evidence type="ECO:0000259" key="4">
    <source>
        <dbReference type="Pfam" id="PF00703"/>
    </source>
</evidence>
<feature type="domain" description="Glycoside hydrolase family 2 immunoglobulin-like beta-sandwich" evidence="4">
    <location>
        <begin position="130"/>
        <end position="226"/>
    </location>
</feature>
<keyword evidence="2 7" id="KW-0378">Hydrolase</keyword>
<proteinExistence type="inferred from homology"/>
<feature type="non-terminal residue" evidence="7">
    <location>
        <position position="388"/>
    </location>
</feature>
<dbReference type="InterPro" id="IPR023232">
    <property type="entry name" value="Glyco_hydro_2_AS"/>
</dbReference>
<dbReference type="GO" id="GO:0004553">
    <property type="term" value="F:hydrolase activity, hydrolyzing O-glycosyl compounds"/>
    <property type="evidence" value="ECO:0007669"/>
    <property type="project" value="InterPro"/>
</dbReference>
<evidence type="ECO:0000256" key="1">
    <source>
        <dbReference type="ARBA" id="ARBA00007401"/>
    </source>
</evidence>
<dbReference type="PRINTS" id="PR00132">
    <property type="entry name" value="GLHYDRLASE2"/>
</dbReference>
<dbReference type="AlphaFoldDB" id="K1SIN5"/>
<comment type="similarity">
    <text evidence="1">Belongs to the glycosyl hydrolase 2 family.</text>
</comment>
<dbReference type="Pfam" id="PF02836">
    <property type="entry name" value="Glyco_hydro_2_C"/>
    <property type="match status" value="1"/>
</dbReference>
<dbReference type="InterPro" id="IPR051913">
    <property type="entry name" value="GH2_Domain-Containing"/>
</dbReference>
<dbReference type="EMBL" id="AJWZ01008023">
    <property type="protein sequence ID" value="EKC55284.1"/>
    <property type="molecule type" value="Genomic_DNA"/>
</dbReference>
<dbReference type="Gene3D" id="2.60.40.10">
    <property type="entry name" value="Immunoglobulins"/>
    <property type="match status" value="1"/>
</dbReference>
<feature type="domain" description="Glycosyl hydrolases family 2 sugar binding" evidence="6">
    <location>
        <begin position="21"/>
        <end position="113"/>
    </location>
</feature>
<evidence type="ECO:0000259" key="6">
    <source>
        <dbReference type="Pfam" id="PF02837"/>
    </source>
</evidence>
<dbReference type="Gene3D" id="2.60.120.260">
    <property type="entry name" value="Galactose-binding domain-like"/>
    <property type="match status" value="1"/>
</dbReference>
<dbReference type="PROSITE" id="PS00608">
    <property type="entry name" value="GLYCOSYL_HYDROL_F2_2"/>
    <property type="match status" value="1"/>
</dbReference>
<dbReference type="SUPFAM" id="SSF49303">
    <property type="entry name" value="beta-Galactosidase/glucuronidase domain"/>
    <property type="match status" value="1"/>
</dbReference>
<dbReference type="SUPFAM" id="SSF51445">
    <property type="entry name" value="(Trans)glycosidases"/>
    <property type="match status" value="1"/>
</dbReference>
<dbReference type="InterPro" id="IPR017853">
    <property type="entry name" value="GH"/>
</dbReference>
<evidence type="ECO:0000256" key="3">
    <source>
        <dbReference type="ARBA" id="ARBA00023295"/>
    </source>
</evidence>
<dbReference type="InterPro" id="IPR006104">
    <property type="entry name" value="Glyco_hydro_2_N"/>
</dbReference>
<protein>
    <submittedName>
        <fullName evidence="7">Glycoside hydrolase family protein</fullName>
    </submittedName>
</protein>
<evidence type="ECO:0000256" key="2">
    <source>
        <dbReference type="ARBA" id="ARBA00022801"/>
    </source>
</evidence>
<feature type="non-terminal residue" evidence="7">
    <location>
        <position position="1"/>
    </location>
</feature>
<dbReference type="InterPro" id="IPR006103">
    <property type="entry name" value="Glyco_hydro_2_cat"/>
</dbReference>
<comment type="caution">
    <text evidence="7">The sequence shown here is derived from an EMBL/GenBank/DDBJ whole genome shotgun (WGS) entry which is preliminary data.</text>
</comment>
<sequence length="388" mass="44071">WSVEAPLSPSLASCTGYLPGGIAWYRKHFAVTDSAARHYIYFEGVYNRSEVYLNGHLLGCRPNGYVSFLYDMTPYLQPGDNVLAVRVDHSRYADSRWYTGSGIYRDVWIVSAPEIHFAQWGTACRVESLTDRRALLAVDYALERHVPATDRLEVAVTLRDADGVEVASARQRIGAGDADSLGGTLRLRLNNPHRWNLDDPYLYTLQADLLRNGERIDGCSFRTGLRTLTFDPDRGFALNGRWMKVKGVCLHHDAGVLGAAVPPEVWRRRLENLRGIGVNAIRMSHNPQAPVVYDLCDELGLLVMDEASDEWEFPKRKWIEGWNVGTPGFDGSYDFFEEWIERDVTDMVRRDRNHPSVFLWSIGNEVDYPNDPYSHPILDGSKINQPMF</sequence>
<keyword evidence="3" id="KW-0326">Glycosidase</keyword>
<organism evidence="7">
    <name type="scientific">human gut metagenome</name>
    <dbReference type="NCBI Taxonomy" id="408170"/>
    <lineage>
        <taxon>unclassified sequences</taxon>
        <taxon>metagenomes</taxon>
        <taxon>organismal metagenomes</taxon>
    </lineage>
</organism>
<accession>K1SIN5</accession>
<evidence type="ECO:0000313" key="7">
    <source>
        <dbReference type="EMBL" id="EKC55284.1"/>
    </source>
</evidence>
<dbReference type="Gene3D" id="3.20.20.80">
    <property type="entry name" value="Glycosidases"/>
    <property type="match status" value="1"/>
</dbReference>
<dbReference type="InterPro" id="IPR006101">
    <property type="entry name" value="Glyco_hydro_2"/>
</dbReference>
<dbReference type="InterPro" id="IPR006102">
    <property type="entry name" value="Ig-like_GH2"/>
</dbReference>
<name>K1SIN5_9ZZZZ</name>
<dbReference type="PANTHER" id="PTHR42732">
    <property type="entry name" value="BETA-GALACTOSIDASE"/>
    <property type="match status" value="1"/>
</dbReference>
<dbReference type="InterPro" id="IPR008979">
    <property type="entry name" value="Galactose-bd-like_sf"/>
</dbReference>
<evidence type="ECO:0000259" key="5">
    <source>
        <dbReference type="Pfam" id="PF02836"/>
    </source>
</evidence>
<dbReference type="Pfam" id="PF02837">
    <property type="entry name" value="Glyco_hydro_2_N"/>
    <property type="match status" value="1"/>
</dbReference>
<dbReference type="PANTHER" id="PTHR42732:SF1">
    <property type="entry name" value="BETA-MANNOSIDASE"/>
    <property type="match status" value="1"/>
</dbReference>
<reference evidence="7" key="1">
    <citation type="journal article" date="2013" name="Environ. Microbiol.">
        <title>Microbiota from the distal guts of lean and obese adolescents exhibit partial functional redundancy besides clear differences in community structure.</title>
        <authorList>
            <person name="Ferrer M."/>
            <person name="Ruiz A."/>
            <person name="Lanza F."/>
            <person name="Haange S.B."/>
            <person name="Oberbach A."/>
            <person name="Till H."/>
            <person name="Bargiela R."/>
            <person name="Campoy C."/>
            <person name="Segura M.T."/>
            <person name="Richter M."/>
            <person name="von Bergen M."/>
            <person name="Seifert J."/>
            <person name="Suarez A."/>
        </authorList>
    </citation>
    <scope>NUCLEOTIDE SEQUENCE</scope>
</reference>
<dbReference type="InterPro" id="IPR013783">
    <property type="entry name" value="Ig-like_fold"/>
</dbReference>
<dbReference type="Pfam" id="PF00703">
    <property type="entry name" value="Glyco_hydro_2"/>
    <property type="match status" value="1"/>
</dbReference>
<feature type="domain" description="Glycoside hydrolase family 2 catalytic" evidence="5">
    <location>
        <begin position="234"/>
        <end position="368"/>
    </location>
</feature>
<dbReference type="GO" id="GO:0005975">
    <property type="term" value="P:carbohydrate metabolic process"/>
    <property type="evidence" value="ECO:0007669"/>
    <property type="project" value="InterPro"/>
</dbReference>
<dbReference type="SUPFAM" id="SSF49785">
    <property type="entry name" value="Galactose-binding domain-like"/>
    <property type="match status" value="1"/>
</dbReference>
<gene>
    <name evidence="7" type="ORF">OBE_11636</name>
</gene>
<dbReference type="InterPro" id="IPR036156">
    <property type="entry name" value="Beta-gal/glucu_dom_sf"/>
</dbReference>